<evidence type="ECO:0000313" key="2">
    <source>
        <dbReference type="EMBL" id="OBS17942.1"/>
    </source>
</evidence>
<evidence type="ECO:0000256" key="1">
    <source>
        <dbReference type="SAM" id="MobiDB-lite"/>
    </source>
</evidence>
<dbReference type="Pfam" id="PF10330">
    <property type="entry name" value="Stb3"/>
    <property type="match status" value="1"/>
</dbReference>
<dbReference type="STRING" id="36050.A0A1B8ABU9"/>
<accession>A0A1B8ABU9</accession>
<dbReference type="GO" id="GO:0043565">
    <property type="term" value="F:sequence-specific DNA binding"/>
    <property type="evidence" value="ECO:0007669"/>
    <property type="project" value="TreeGrafter"/>
</dbReference>
<dbReference type="PANTHER" id="PTHR28164">
    <property type="entry name" value="PROTEIN STB3"/>
    <property type="match status" value="1"/>
</dbReference>
<name>A0A1B8ABU9_FUSPO</name>
<evidence type="ECO:0008006" key="4">
    <source>
        <dbReference type="Google" id="ProtNLM"/>
    </source>
</evidence>
<dbReference type="GO" id="GO:0000432">
    <property type="term" value="P:positive regulation of transcription from RNA polymerase II promoter by glucose"/>
    <property type="evidence" value="ECO:0007669"/>
    <property type="project" value="TreeGrafter"/>
</dbReference>
<dbReference type="AlphaFoldDB" id="A0A1B8ABU9"/>
<feature type="compositionally biased region" description="Polar residues" evidence="1">
    <location>
        <begin position="311"/>
        <end position="323"/>
    </location>
</feature>
<proteinExistence type="predicted"/>
<gene>
    <name evidence="2" type="ORF">FPOA_09670</name>
</gene>
<feature type="region of interest" description="Disordered" evidence="1">
    <location>
        <begin position="277"/>
        <end position="323"/>
    </location>
</feature>
<protein>
    <recommendedName>
        <fullName evidence="4">Sin3 binding protein</fullName>
    </recommendedName>
</protein>
<reference evidence="2 3" key="1">
    <citation type="submission" date="2016-06" db="EMBL/GenBank/DDBJ databases">
        <title>Living apart together: crosstalk between the core and supernumerary genomes in a fungal plant pathogen.</title>
        <authorList>
            <person name="Vanheule A."/>
            <person name="Audenaert K."/>
            <person name="Warris S."/>
            <person name="Van De Geest H."/>
            <person name="Schijlen E."/>
            <person name="Hofte M."/>
            <person name="De Saeger S."/>
            <person name="Haesaert G."/>
            <person name="Waalwijk C."/>
            <person name="Van Der Lee T."/>
        </authorList>
    </citation>
    <scope>NUCLEOTIDE SEQUENCE [LARGE SCALE GENOMIC DNA]</scope>
    <source>
        <strain evidence="2 3">2516</strain>
    </source>
</reference>
<dbReference type="PANTHER" id="PTHR28164:SF1">
    <property type="entry name" value="PROTEIN STB3"/>
    <property type="match status" value="1"/>
</dbReference>
<dbReference type="InterPro" id="IPR018818">
    <property type="entry name" value="Stb3"/>
</dbReference>
<dbReference type="Proteomes" id="UP000091967">
    <property type="component" value="Unassembled WGS sequence"/>
</dbReference>
<keyword evidence="3" id="KW-1185">Reference proteome</keyword>
<feature type="compositionally biased region" description="Pro residues" evidence="1">
    <location>
        <begin position="144"/>
        <end position="156"/>
    </location>
</feature>
<evidence type="ECO:0000313" key="3">
    <source>
        <dbReference type="Proteomes" id="UP000091967"/>
    </source>
</evidence>
<dbReference type="EMBL" id="LYXU01000004">
    <property type="protein sequence ID" value="OBS17942.1"/>
    <property type="molecule type" value="Genomic_DNA"/>
</dbReference>
<organism evidence="2 3">
    <name type="scientific">Fusarium poae</name>
    <dbReference type="NCBI Taxonomy" id="36050"/>
    <lineage>
        <taxon>Eukaryota</taxon>
        <taxon>Fungi</taxon>
        <taxon>Dikarya</taxon>
        <taxon>Ascomycota</taxon>
        <taxon>Pezizomycotina</taxon>
        <taxon>Sordariomycetes</taxon>
        <taxon>Hypocreomycetidae</taxon>
        <taxon>Hypocreales</taxon>
        <taxon>Nectriaceae</taxon>
        <taxon>Fusarium</taxon>
    </lineage>
</organism>
<comment type="caution">
    <text evidence="2">The sequence shown here is derived from an EMBL/GenBank/DDBJ whole genome shotgun (WGS) entry which is preliminary data.</text>
</comment>
<dbReference type="OMA" id="EDWATMG"/>
<dbReference type="GO" id="GO:0005634">
    <property type="term" value="C:nucleus"/>
    <property type="evidence" value="ECO:0007669"/>
    <property type="project" value="TreeGrafter"/>
</dbReference>
<feature type="region of interest" description="Disordered" evidence="1">
    <location>
        <begin position="138"/>
        <end position="157"/>
    </location>
</feature>
<sequence>MEVSVLTPLIVPNLHPASFLPYTPTRPTVAYNIRPPGRYSAPIAQHTHTHTNSTALQQVRAASPIEYVPFTYLGWLGVQIIAPALPRPAILSPYLCQQLCIASPPYIRLLNRLVLSEAHTNKTDIAVVAARGVPATVTRSQQPLPTPPNSISPNLPPHGLKAQLQKAKLEPIDSDLDLHEPSDRRRSISPALEASGAITGSLLAKYHLPEILLSHGPLAIRHIMGYLTTSVPGFSGIPPTKARRLVVGALEGRGGEGGGLDGEVEFEKVGWGRWDARKRGEPSRHRQGTPPSSYGAGIPICKNGGRGQGRYRQSTASSNGDSVQFSHEDHEIYMMEHEADKMSMDGSGSASCSEAPDDDVVMNDDPEDATDDEDWATMGAAALRAESYPNPAAAHIEQGFRSSSAYTPGALRSFSGSSGMARTPQTFNIDFSAFAGPSDAQEREAVEALLQLGAV</sequence>